<dbReference type="EMBL" id="FOQG01000007">
    <property type="protein sequence ID" value="SFI32244.1"/>
    <property type="molecule type" value="Genomic_DNA"/>
</dbReference>
<organism evidence="2 3">
    <name type="scientific">Nocardioides psychrotolerans</name>
    <dbReference type="NCBI Taxonomy" id="1005945"/>
    <lineage>
        <taxon>Bacteria</taxon>
        <taxon>Bacillati</taxon>
        <taxon>Actinomycetota</taxon>
        <taxon>Actinomycetes</taxon>
        <taxon>Propionibacteriales</taxon>
        <taxon>Nocardioidaceae</taxon>
        <taxon>Nocardioides</taxon>
    </lineage>
</organism>
<evidence type="ECO:0000313" key="3">
    <source>
        <dbReference type="Proteomes" id="UP000198649"/>
    </source>
</evidence>
<gene>
    <name evidence="2" type="ORF">SAMN05216561_10784</name>
</gene>
<keyword evidence="1" id="KW-0472">Membrane</keyword>
<evidence type="ECO:0000256" key="1">
    <source>
        <dbReference type="SAM" id="Phobius"/>
    </source>
</evidence>
<sequence>MPGPRSRGLVGTRSTPPWRPVLVTMVNEVGIVLAGFVSGGLSLQDAVDHPRVHLHRVGQ</sequence>
<name>A0A1I3H959_9ACTN</name>
<dbReference type="STRING" id="1005945.SAMN05216561_10784"/>
<keyword evidence="3" id="KW-1185">Reference proteome</keyword>
<protein>
    <submittedName>
        <fullName evidence="2">Uncharacterized protein</fullName>
    </submittedName>
</protein>
<accession>A0A1I3H959</accession>
<feature type="transmembrane region" description="Helical" evidence="1">
    <location>
        <begin position="21"/>
        <end position="41"/>
    </location>
</feature>
<dbReference type="Proteomes" id="UP000198649">
    <property type="component" value="Unassembled WGS sequence"/>
</dbReference>
<reference evidence="2 3" key="1">
    <citation type="submission" date="2016-10" db="EMBL/GenBank/DDBJ databases">
        <authorList>
            <person name="de Groot N.N."/>
        </authorList>
    </citation>
    <scope>NUCLEOTIDE SEQUENCE [LARGE SCALE GENOMIC DNA]</scope>
    <source>
        <strain evidence="2 3">CGMCC 1.11156</strain>
    </source>
</reference>
<evidence type="ECO:0000313" key="2">
    <source>
        <dbReference type="EMBL" id="SFI32244.1"/>
    </source>
</evidence>
<keyword evidence="1" id="KW-0812">Transmembrane</keyword>
<proteinExistence type="predicted"/>
<keyword evidence="1" id="KW-1133">Transmembrane helix</keyword>
<dbReference type="AlphaFoldDB" id="A0A1I3H959"/>